<accession>A0AAV5SG98</accession>
<proteinExistence type="predicted"/>
<evidence type="ECO:0000313" key="2">
    <source>
        <dbReference type="EMBL" id="GMS79170.1"/>
    </source>
</evidence>
<gene>
    <name evidence="2" type="ORF">PENTCL1PPCAC_1345</name>
</gene>
<feature type="compositionally biased region" description="Basic residues" evidence="1">
    <location>
        <begin position="169"/>
        <end position="180"/>
    </location>
</feature>
<feature type="region of interest" description="Disordered" evidence="1">
    <location>
        <begin position="1"/>
        <end position="57"/>
    </location>
</feature>
<feature type="region of interest" description="Disordered" evidence="1">
    <location>
        <begin position="74"/>
        <end position="127"/>
    </location>
</feature>
<dbReference type="Proteomes" id="UP001432027">
    <property type="component" value="Unassembled WGS sequence"/>
</dbReference>
<comment type="caution">
    <text evidence="2">The sequence shown here is derived from an EMBL/GenBank/DDBJ whole genome shotgun (WGS) entry which is preliminary data.</text>
</comment>
<feature type="non-terminal residue" evidence="2">
    <location>
        <position position="1"/>
    </location>
</feature>
<reference evidence="2" key="1">
    <citation type="submission" date="2023-10" db="EMBL/GenBank/DDBJ databases">
        <title>Genome assembly of Pristionchus species.</title>
        <authorList>
            <person name="Yoshida K."/>
            <person name="Sommer R.J."/>
        </authorList>
    </citation>
    <scope>NUCLEOTIDE SEQUENCE</scope>
    <source>
        <strain evidence="2">RS0144</strain>
    </source>
</reference>
<dbReference type="EMBL" id="BTSX01000001">
    <property type="protein sequence ID" value="GMS79170.1"/>
    <property type="molecule type" value="Genomic_DNA"/>
</dbReference>
<feature type="compositionally biased region" description="Polar residues" evidence="1">
    <location>
        <begin position="1"/>
        <end position="10"/>
    </location>
</feature>
<protein>
    <submittedName>
        <fullName evidence="2">Uncharacterized protein</fullName>
    </submittedName>
</protein>
<feature type="compositionally biased region" description="Basic and acidic residues" evidence="1">
    <location>
        <begin position="27"/>
        <end position="39"/>
    </location>
</feature>
<feature type="compositionally biased region" description="Basic and acidic residues" evidence="1">
    <location>
        <begin position="264"/>
        <end position="279"/>
    </location>
</feature>
<organism evidence="2 3">
    <name type="scientific">Pristionchus entomophagus</name>
    <dbReference type="NCBI Taxonomy" id="358040"/>
    <lineage>
        <taxon>Eukaryota</taxon>
        <taxon>Metazoa</taxon>
        <taxon>Ecdysozoa</taxon>
        <taxon>Nematoda</taxon>
        <taxon>Chromadorea</taxon>
        <taxon>Rhabditida</taxon>
        <taxon>Rhabditina</taxon>
        <taxon>Diplogasteromorpha</taxon>
        <taxon>Diplogasteroidea</taxon>
        <taxon>Neodiplogasteridae</taxon>
        <taxon>Pristionchus</taxon>
    </lineage>
</organism>
<evidence type="ECO:0000313" key="3">
    <source>
        <dbReference type="Proteomes" id="UP001432027"/>
    </source>
</evidence>
<feature type="compositionally biased region" description="Basic and acidic residues" evidence="1">
    <location>
        <begin position="106"/>
        <end position="127"/>
    </location>
</feature>
<feature type="region of interest" description="Disordered" evidence="1">
    <location>
        <begin position="162"/>
        <end position="298"/>
    </location>
</feature>
<sequence length="298" mass="31985">GPATVGLQSSRRARPGRRRQGQEEEEVRGAHPDPHRQEEEGLQGTRHRLQASRRDAALALSPEAAQVGAHQRLPADGAGVHPEPGETQAAGGETGGGARQGRRAARHADGCRLAGGDHRRPPRHREHELQTCHGRLIVSGISLLKITTSRCIFQTGARLLGAAQPQDTRRHRRALGRHGPHGFGDEAGEGAAGDVRRRRRTRSADSGDQGGGRAPAHAPRVLRGDGHQAAQGCDSLRMPGHRQDPAGKGSGQPDLGHLPQNRRIRADPEVPRRRAEDGARAVPRGGGARALDRLHRRD</sequence>
<dbReference type="AlphaFoldDB" id="A0AAV5SG98"/>
<evidence type="ECO:0000256" key="1">
    <source>
        <dbReference type="SAM" id="MobiDB-lite"/>
    </source>
</evidence>
<name>A0AAV5SG98_9BILA</name>
<keyword evidence="3" id="KW-1185">Reference proteome</keyword>